<feature type="compositionally biased region" description="Basic and acidic residues" evidence="3">
    <location>
        <begin position="751"/>
        <end position="772"/>
    </location>
</feature>
<feature type="region of interest" description="Disordered" evidence="3">
    <location>
        <begin position="743"/>
        <end position="925"/>
    </location>
</feature>
<dbReference type="InParanoid" id="A0A3N4LYM8"/>
<feature type="compositionally biased region" description="Pro residues" evidence="3">
    <location>
        <begin position="476"/>
        <end position="493"/>
    </location>
</feature>
<keyword evidence="6" id="KW-1185">Reference proteome</keyword>
<dbReference type="PRINTS" id="PR01217">
    <property type="entry name" value="PRICHEXTENSN"/>
</dbReference>
<proteinExistence type="predicted"/>
<dbReference type="PANTHER" id="PTHR15398">
    <property type="entry name" value="BROMODOMAIN-CONTAINING PROTEIN 8"/>
    <property type="match status" value="1"/>
</dbReference>
<dbReference type="SUPFAM" id="SSF47370">
    <property type="entry name" value="Bromodomain"/>
    <property type="match status" value="1"/>
</dbReference>
<evidence type="ECO:0000256" key="1">
    <source>
        <dbReference type="ARBA" id="ARBA00023117"/>
    </source>
</evidence>
<feature type="domain" description="Bromo" evidence="4">
    <location>
        <begin position="964"/>
        <end position="1055"/>
    </location>
</feature>
<protein>
    <recommendedName>
        <fullName evidence="4">Bromo domain-containing protein</fullName>
    </recommendedName>
</protein>
<feature type="compositionally biased region" description="Polar residues" evidence="3">
    <location>
        <begin position="323"/>
        <end position="334"/>
    </location>
</feature>
<dbReference type="Pfam" id="PF00439">
    <property type="entry name" value="Bromodomain"/>
    <property type="match status" value="1"/>
</dbReference>
<feature type="compositionally biased region" description="Acidic residues" evidence="3">
    <location>
        <begin position="843"/>
        <end position="853"/>
    </location>
</feature>
<reference evidence="5 6" key="1">
    <citation type="journal article" date="2018" name="Nat. Ecol. Evol.">
        <title>Pezizomycetes genomes reveal the molecular basis of ectomycorrhizal truffle lifestyle.</title>
        <authorList>
            <person name="Murat C."/>
            <person name="Payen T."/>
            <person name="Noel B."/>
            <person name="Kuo A."/>
            <person name="Morin E."/>
            <person name="Chen J."/>
            <person name="Kohler A."/>
            <person name="Krizsan K."/>
            <person name="Balestrini R."/>
            <person name="Da Silva C."/>
            <person name="Montanini B."/>
            <person name="Hainaut M."/>
            <person name="Levati E."/>
            <person name="Barry K.W."/>
            <person name="Belfiori B."/>
            <person name="Cichocki N."/>
            <person name="Clum A."/>
            <person name="Dockter R.B."/>
            <person name="Fauchery L."/>
            <person name="Guy J."/>
            <person name="Iotti M."/>
            <person name="Le Tacon F."/>
            <person name="Lindquist E.A."/>
            <person name="Lipzen A."/>
            <person name="Malagnac F."/>
            <person name="Mello A."/>
            <person name="Molinier V."/>
            <person name="Miyauchi S."/>
            <person name="Poulain J."/>
            <person name="Riccioni C."/>
            <person name="Rubini A."/>
            <person name="Sitrit Y."/>
            <person name="Splivallo R."/>
            <person name="Traeger S."/>
            <person name="Wang M."/>
            <person name="Zifcakova L."/>
            <person name="Wipf D."/>
            <person name="Zambonelli A."/>
            <person name="Paolocci F."/>
            <person name="Nowrousian M."/>
            <person name="Ottonello S."/>
            <person name="Baldrian P."/>
            <person name="Spatafora J.W."/>
            <person name="Henrissat B."/>
            <person name="Nagy L.G."/>
            <person name="Aury J.M."/>
            <person name="Wincker P."/>
            <person name="Grigoriev I.V."/>
            <person name="Bonfante P."/>
            <person name="Martin F.M."/>
        </authorList>
    </citation>
    <scope>NUCLEOTIDE SEQUENCE [LARGE SCALE GENOMIC DNA]</scope>
    <source>
        <strain evidence="5 6">ATCC MYA-4762</strain>
    </source>
</reference>
<dbReference type="InterPro" id="IPR001487">
    <property type="entry name" value="Bromodomain"/>
</dbReference>
<keyword evidence="1 2" id="KW-0103">Bromodomain</keyword>
<feature type="compositionally biased region" description="Low complexity" evidence="3">
    <location>
        <begin position="494"/>
        <end position="503"/>
    </location>
</feature>
<feature type="compositionally biased region" description="Polar residues" evidence="3">
    <location>
        <begin position="457"/>
        <end position="470"/>
    </location>
</feature>
<feature type="compositionally biased region" description="Pro residues" evidence="3">
    <location>
        <begin position="220"/>
        <end position="236"/>
    </location>
</feature>
<feature type="compositionally biased region" description="Low complexity" evidence="3">
    <location>
        <begin position="878"/>
        <end position="888"/>
    </location>
</feature>
<feature type="compositionally biased region" description="Pro residues" evidence="3">
    <location>
        <begin position="177"/>
        <end position="189"/>
    </location>
</feature>
<feature type="compositionally biased region" description="Pro residues" evidence="3">
    <location>
        <begin position="419"/>
        <end position="428"/>
    </location>
</feature>
<feature type="compositionally biased region" description="Low complexity" evidence="3">
    <location>
        <begin position="293"/>
        <end position="307"/>
    </location>
</feature>
<feature type="compositionally biased region" description="Low complexity" evidence="3">
    <location>
        <begin position="689"/>
        <end position="703"/>
    </location>
</feature>
<feature type="compositionally biased region" description="Basic residues" evidence="3">
    <location>
        <begin position="789"/>
        <end position="807"/>
    </location>
</feature>
<feature type="compositionally biased region" description="Pro residues" evidence="3">
    <location>
        <begin position="628"/>
        <end position="642"/>
    </location>
</feature>
<feature type="compositionally biased region" description="Polar residues" evidence="3">
    <location>
        <begin position="194"/>
        <end position="206"/>
    </location>
</feature>
<dbReference type="Gene3D" id="1.20.920.10">
    <property type="entry name" value="Bromodomain-like"/>
    <property type="match status" value="1"/>
</dbReference>
<feature type="compositionally biased region" description="Pro residues" evidence="3">
    <location>
        <begin position="255"/>
        <end position="271"/>
    </location>
</feature>
<feature type="region of interest" description="Disordered" evidence="3">
    <location>
        <begin position="251"/>
        <end position="577"/>
    </location>
</feature>
<dbReference type="SMART" id="SM00297">
    <property type="entry name" value="BROMO"/>
    <property type="match status" value="1"/>
</dbReference>
<dbReference type="Proteomes" id="UP000267821">
    <property type="component" value="Unassembled WGS sequence"/>
</dbReference>
<dbReference type="OrthoDB" id="21449at2759"/>
<dbReference type="STRING" id="1051890.A0A3N4LYM8"/>
<sequence length="1110" mass="120076">MTASAQQQIATPSLTSTNTAYTTLESLLLFHNLSAHGTDPSSFSDISNLLVKNPLVRESENFDRGRLSPDALQEFYLYLLRREEAAGAGMNGVSAKSTAMGNGSTNGGTGDSVDTANFTRKMRERFFAEYRERLRVLIKADEDRYTKLGDEIKEIEKGKWDDRLGVNANGDRASQRPTPPSTTPVPNPVDIPGDQSQNVIQTTNTDLPVPTEPAVDSKPATPPPPPLVASPPPAPPDLAVMLPFVQVVEGLKPPTSAPAPAPNPSPCPGPSPTLSAAPAPGPCPPSTPPPAPQTVQSSVLTTTQPSPQQSPTPHLAPQPHESPVQQQNSLQQRSPHPVQQAQPQHHPQPRMSPVQVLAQRVPAIQSPPQTMASPQPATQQFHPTTSAAYSPISHSPTSPVPGHGYPAPQSHQQFHPSVQLPPPVPHPQSPYRMAAGYVGVTGADLPPQYHQLPQLVPRTQQAQDLQRSQYQTQQQPLPPIHHQPQQIQPPPTSPSQTSMQSPTRLPPPPVLLQSPPPTQTPTRSPPLLQQLQGLPQSLVPITSTVPPKSPPKHRPPPIKTDALPLAMPPLDQLQRPPQMPVLFQVQIPKADILPQKAAPSLTQSPTRPGSPIQPGPDEISPISTPGSSPSPPYFSELEPPPIGKKRSFEDDHEIRDVRHTPAAQTDRQTPDAEVGRPAHKRRKSMGPATSPTTTTKSTPKLRAMSTIATAADRTAAARAASAAKRAAAKSAKLAAEKVFMAPKAPTGSTEADVKKERQSDAECVEEDTKMGEEDLEEEEEEVPVEMVIKRRKPGKKRRSIVKRRQSVKKSTVQQDEDKDETADDISTVESEVTAPTAANGEENVSDMDVDMEVDSTPTPKGRGQSKRKRQGSTPPPTEEATPIPTASPRLSVTPLAPPPPPLVQQKPDAASTSSSSSLSQIIAPSPSPVSFLPPRPVSTVGQQVQVIATKKFQQLSAPLLHNISAHRFANLFMAPVGERVAPGYSRLVYRPMDLKTIKAAIKNGATAVNQLTAASTTTTAIVPPKGIVNSAQLERELFRMFANAVMYNKSNTEIVKETVEMGKEVERRVSLVGEGARERGRRLRRLRRLRKKIRKEGRVCGRRGRRKMRR</sequence>
<feature type="compositionally biased region" description="Low complexity" evidence="3">
    <location>
        <begin position="335"/>
        <end position="345"/>
    </location>
</feature>
<evidence type="ECO:0000313" key="5">
    <source>
        <dbReference type="EMBL" id="RPB27977.1"/>
    </source>
</evidence>
<evidence type="ECO:0000313" key="6">
    <source>
        <dbReference type="Proteomes" id="UP000267821"/>
    </source>
</evidence>
<feature type="compositionally biased region" description="Basic and acidic residues" evidence="3">
    <location>
        <begin position="646"/>
        <end position="659"/>
    </location>
</feature>
<feature type="compositionally biased region" description="Low complexity" evidence="3">
    <location>
        <begin position="520"/>
        <end position="540"/>
    </location>
</feature>
<feature type="region of interest" description="Disordered" evidence="3">
    <location>
        <begin position="163"/>
        <end position="238"/>
    </location>
</feature>
<evidence type="ECO:0000256" key="2">
    <source>
        <dbReference type="PROSITE-ProRule" id="PRU00035"/>
    </source>
</evidence>
<accession>A0A3N4LYM8</accession>
<dbReference type="GO" id="GO:0035267">
    <property type="term" value="C:NuA4 histone acetyltransferase complex"/>
    <property type="evidence" value="ECO:0007669"/>
    <property type="project" value="TreeGrafter"/>
</dbReference>
<feature type="compositionally biased region" description="Pro residues" evidence="3">
    <location>
        <begin position="504"/>
        <end position="519"/>
    </location>
</feature>
<evidence type="ECO:0000256" key="3">
    <source>
        <dbReference type="SAM" id="MobiDB-lite"/>
    </source>
</evidence>
<organism evidence="5 6">
    <name type="scientific">Terfezia boudieri ATCC MYA-4762</name>
    <dbReference type="NCBI Taxonomy" id="1051890"/>
    <lineage>
        <taxon>Eukaryota</taxon>
        <taxon>Fungi</taxon>
        <taxon>Dikarya</taxon>
        <taxon>Ascomycota</taxon>
        <taxon>Pezizomycotina</taxon>
        <taxon>Pezizomycetes</taxon>
        <taxon>Pezizales</taxon>
        <taxon>Pezizaceae</taxon>
        <taxon>Terfezia</taxon>
    </lineage>
</organism>
<feature type="region of interest" description="Disordered" evidence="3">
    <location>
        <begin position="594"/>
        <end position="703"/>
    </location>
</feature>
<feature type="compositionally biased region" description="Polar residues" evidence="3">
    <location>
        <begin position="366"/>
        <end position="397"/>
    </location>
</feature>
<evidence type="ECO:0000259" key="4">
    <source>
        <dbReference type="PROSITE" id="PS50014"/>
    </source>
</evidence>
<feature type="compositionally biased region" description="Low complexity" evidence="3">
    <location>
        <begin position="909"/>
        <end position="924"/>
    </location>
</feature>
<dbReference type="PROSITE" id="PS50014">
    <property type="entry name" value="BROMODOMAIN_2"/>
    <property type="match status" value="1"/>
</dbReference>
<dbReference type="EMBL" id="ML121530">
    <property type="protein sequence ID" value="RPB27977.1"/>
    <property type="molecule type" value="Genomic_DNA"/>
</dbReference>
<gene>
    <name evidence="5" type="ORF">L211DRAFT_476286</name>
</gene>
<dbReference type="InterPro" id="IPR036427">
    <property type="entry name" value="Bromodomain-like_sf"/>
</dbReference>
<feature type="compositionally biased region" description="Acidic residues" evidence="3">
    <location>
        <begin position="773"/>
        <end position="783"/>
    </location>
</feature>
<dbReference type="GO" id="GO:0006325">
    <property type="term" value="P:chromatin organization"/>
    <property type="evidence" value="ECO:0007669"/>
    <property type="project" value="UniProtKB-ARBA"/>
</dbReference>
<feature type="compositionally biased region" description="Pro residues" evidence="3">
    <location>
        <begin position="279"/>
        <end position="292"/>
    </location>
</feature>
<name>A0A3N4LYM8_9PEZI</name>
<feature type="compositionally biased region" description="Acidic residues" evidence="3">
    <location>
        <begin position="814"/>
        <end position="823"/>
    </location>
</feature>
<dbReference type="PANTHER" id="PTHR15398:SF4">
    <property type="entry name" value="BROMODOMAIN-CONTAINING PROTEIN 8 ISOFORM X1"/>
    <property type="match status" value="1"/>
</dbReference>
<dbReference type="AlphaFoldDB" id="A0A3N4LYM8"/>